<evidence type="ECO:0000256" key="1">
    <source>
        <dbReference type="ARBA" id="ARBA00006594"/>
    </source>
</evidence>
<organism evidence="3 4">
    <name type="scientific">Clostridium algifaecis</name>
    <dbReference type="NCBI Taxonomy" id="1472040"/>
    <lineage>
        <taxon>Bacteria</taxon>
        <taxon>Bacillati</taxon>
        <taxon>Bacillota</taxon>
        <taxon>Clostridia</taxon>
        <taxon>Eubacteriales</taxon>
        <taxon>Clostridiaceae</taxon>
        <taxon>Clostridium</taxon>
    </lineage>
</organism>
<accession>A0ABS4KTI4</accession>
<protein>
    <submittedName>
        <fullName evidence="3">Type I restriction-modification system DNA methylase subunit</fullName>
    </submittedName>
</protein>
<keyword evidence="3" id="KW-0808">Transferase</keyword>
<comment type="caution">
    <text evidence="3">The sequence shown here is derived from an EMBL/GenBank/DDBJ whole genome shotgun (WGS) entry which is preliminary data.</text>
</comment>
<evidence type="ECO:0000256" key="2">
    <source>
        <dbReference type="ARBA" id="ARBA00022747"/>
    </source>
</evidence>
<dbReference type="RefSeq" id="WP_209701917.1">
    <property type="nucleotide sequence ID" value="NZ_JAGGLM010000007.1"/>
</dbReference>
<keyword evidence="4" id="KW-1185">Reference proteome</keyword>
<dbReference type="Proteomes" id="UP001519307">
    <property type="component" value="Unassembled WGS sequence"/>
</dbReference>
<dbReference type="GO" id="GO:0008168">
    <property type="term" value="F:methyltransferase activity"/>
    <property type="evidence" value="ECO:0007669"/>
    <property type="project" value="UniProtKB-KW"/>
</dbReference>
<gene>
    <name evidence="3" type="ORF">J2Z42_001415</name>
</gene>
<dbReference type="EMBL" id="JAGGLM010000007">
    <property type="protein sequence ID" value="MBP2032741.1"/>
    <property type="molecule type" value="Genomic_DNA"/>
</dbReference>
<reference evidence="3 4" key="1">
    <citation type="submission" date="2021-03" db="EMBL/GenBank/DDBJ databases">
        <title>Genomic Encyclopedia of Type Strains, Phase IV (KMG-IV): sequencing the most valuable type-strain genomes for metagenomic binning, comparative biology and taxonomic classification.</title>
        <authorList>
            <person name="Goeker M."/>
        </authorList>
    </citation>
    <scope>NUCLEOTIDE SEQUENCE [LARGE SCALE GENOMIC DNA]</scope>
    <source>
        <strain evidence="3 4">DSM 28783</strain>
    </source>
</reference>
<evidence type="ECO:0000313" key="4">
    <source>
        <dbReference type="Proteomes" id="UP001519307"/>
    </source>
</evidence>
<evidence type="ECO:0000313" key="3">
    <source>
        <dbReference type="EMBL" id="MBP2032741.1"/>
    </source>
</evidence>
<dbReference type="InterPro" id="IPR038333">
    <property type="entry name" value="T1MK-like_N_sf"/>
</dbReference>
<sequence length="58" mass="6756">MLPLFILTDIGKIIDNAIGSIQLYNKNDEMDTLGRVYEYFLGKFAQQEDNLVIQKFKE</sequence>
<name>A0ABS4KTI4_9CLOT</name>
<comment type="similarity">
    <text evidence="1">Belongs to the N(4)/N(6)-methyltransferase family.</text>
</comment>
<keyword evidence="3" id="KW-0489">Methyltransferase</keyword>
<keyword evidence="2" id="KW-0680">Restriction system</keyword>
<dbReference type="Gene3D" id="1.20.1260.30">
    <property type="match status" value="1"/>
</dbReference>
<dbReference type="GO" id="GO:0032259">
    <property type="term" value="P:methylation"/>
    <property type="evidence" value="ECO:0007669"/>
    <property type="project" value="UniProtKB-KW"/>
</dbReference>
<proteinExistence type="inferred from homology"/>